<sequence>MLNLVQPATLNCRLDRLSPFLQAAKAPSPPQATVAGFHRLLTLTSGQSIPAFTAYRCTEMEMYLGLAARQGDLKLGYFPLIVQAYPKRASSLTCPPELQSLWLEIDSVRLVYEIDTSWIHNYGSDAGIIMQPLTIAGVDVTGWMVAINKDKQQAFLSRPTWQNIRLGLSPADTDEAITRKLMGLNLHETRVFPRTSR</sequence>
<dbReference type="STRING" id="1802583.A2311_05790"/>
<proteinExistence type="predicted"/>
<gene>
    <name evidence="1" type="ORF">A2311_05790</name>
</gene>
<dbReference type="Proteomes" id="UP000178951">
    <property type="component" value="Unassembled WGS sequence"/>
</dbReference>
<protein>
    <submittedName>
        <fullName evidence="1">Uncharacterized protein</fullName>
    </submittedName>
</protein>
<accession>A0A1F4TVY7</accession>
<reference evidence="1 2" key="1">
    <citation type="journal article" date="2016" name="Nat. Commun.">
        <title>Thousands of microbial genomes shed light on interconnected biogeochemical processes in an aquifer system.</title>
        <authorList>
            <person name="Anantharaman K."/>
            <person name="Brown C.T."/>
            <person name="Hug L.A."/>
            <person name="Sharon I."/>
            <person name="Castelle C.J."/>
            <person name="Probst A.J."/>
            <person name="Thomas B.C."/>
            <person name="Singh A."/>
            <person name="Wilkins M.J."/>
            <person name="Karaoz U."/>
            <person name="Brodie E.L."/>
            <person name="Williams K.H."/>
            <person name="Hubbard S.S."/>
            <person name="Banfield J.F."/>
        </authorList>
    </citation>
    <scope>NUCLEOTIDE SEQUENCE [LARGE SCALE GENOMIC DNA]</scope>
</reference>
<comment type="caution">
    <text evidence="1">The sequence shown here is derived from an EMBL/GenBank/DDBJ whole genome shotgun (WGS) entry which is preliminary data.</text>
</comment>
<dbReference type="EMBL" id="MEUF01000018">
    <property type="protein sequence ID" value="OGC36233.1"/>
    <property type="molecule type" value="Genomic_DNA"/>
</dbReference>
<evidence type="ECO:0000313" key="1">
    <source>
        <dbReference type="EMBL" id="OGC36233.1"/>
    </source>
</evidence>
<organism evidence="1 2">
    <name type="scientific">candidate division WOR-1 bacterium RIFOXYB2_FULL_48_7</name>
    <dbReference type="NCBI Taxonomy" id="1802583"/>
    <lineage>
        <taxon>Bacteria</taxon>
        <taxon>Bacillati</taxon>
        <taxon>Saganbacteria</taxon>
    </lineage>
</organism>
<name>A0A1F4TVY7_UNCSA</name>
<dbReference type="AlphaFoldDB" id="A0A1F4TVY7"/>
<evidence type="ECO:0000313" key="2">
    <source>
        <dbReference type="Proteomes" id="UP000178951"/>
    </source>
</evidence>